<proteinExistence type="predicted"/>
<comment type="caution">
    <text evidence="2">The sequence shown here is derived from an EMBL/GenBank/DDBJ whole genome shotgun (WGS) entry which is preliminary data.</text>
</comment>
<evidence type="ECO:0000256" key="1">
    <source>
        <dbReference type="SAM" id="Phobius"/>
    </source>
</evidence>
<sequence length="209" mass="24408">MAKTIALSGVDGSGKSTLATILSRCLEKAKVIWFRWRALTLYALYLYSKLRKLYVKTCVPHLKREIKVHVFYVDDITRTLYPYMLFLDLSLYYLLYRLILLFRKVNVVIYDRFFLDALIDAIYACRCVNKPLLILYLSVQRKVSKTVILDVDVSIALARKKDILSRRELEVKRRLYLLLSEYMGIHIVDASPNLENVVKNVCKIVELSC</sequence>
<keyword evidence="1" id="KW-0812">Transmembrane</keyword>
<dbReference type="InterPro" id="IPR027417">
    <property type="entry name" value="P-loop_NTPase"/>
</dbReference>
<name>A0A7J3YUC6_9CREN</name>
<gene>
    <name evidence="2" type="ORF">ENM70_00835</name>
</gene>
<feature type="transmembrane region" description="Helical" evidence="1">
    <location>
        <begin position="80"/>
        <end position="102"/>
    </location>
</feature>
<accession>A0A7J3YUC6</accession>
<protein>
    <recommendedName>
        <fullName evidence="3">Thymidylate kinase-like domain-containing protein</fullName>
    </recommendedName>
</protein>
<keyword evidence="1" id="KW-0472">Membrane</keyword>
<keyword evidence="1" id="KW-1133">Transmembrane helix</keyword>
<dbReference type="EMBL" id="DRYU01000021">
    <property type="protein sequence ID" value="HHP92164.1"/>
    <property type="molecule type" value="Genomic_DNA"/>
</dbReference>
<dbReference type="AlphaFoldDB" id="A0A7J3YUC6"/>
<evidence type="ECO:0008006" key="3">
    <source>
        <dbReference type="Google" id="ProtNLM"/>
    </source>
</evidence>
<dbReference type="SUPFAM" id="SSF52540">
    <property type="entry name" value="P-loop containing nucleoside triphosphate hydrolases"/>
    <property type="match status" value="1"/>
</dbReference>
<reference evidence="2" key="1">
    <citation type="journal article" date="2020" name="mSystems">
        <title>Genome- and Community-Level Interaction Insights into Carbon Utilization and Element Cycling Functions of Hydrothermarchaeota in Hydrothermal Sediment.</title>
        <authorList>
            <person name="Zhou Z."/>
            <person name="Liu Y."/>
            <person name="Xu W."/>
            <person name="Pan J."/>
            <person name="Luo Z.H."/>
            <person name="Li M."/>
        </authorList>
    </citation>
    <scope>NUCLEOTIDE SEQUENCE [LARGE SCALE GENOMIC DNA]</scope>
    <source>
        <strain evidence="2">SpSt-1109</strain>
    </source>
</reference>
<organism evidence="2">
    <name type="scientific">Ignisphaera aggregans</name>
    <dbReference type="NCBI Taxonomy" id="334771"/>
    <lineage>
        <taxon>Archaea</taxon>
        <taxon>Thermoproteota</taxon>
        <taxon>Thermoprotei</taxon>
        <taxon>Desulfurococcales</taxon>
        <taxon>Desulfurococcaceae</taxon>
        <taxon>Ignisphaera</taxon>
    </lineage>
</organism>
<dbReference type="Gene3D" id="3.40.50.300">
    <property type="entry name" value="P-loop containing nucleotide triphosphate hydrolases"/>
    <property type="match status" value="1"/>
</dbReference>
<evidence type="ECO:0000313" key="2">
    <source>
        <dbReference type="EMBL" id="HHP92164.1"/>
    </source>
</evidence>